<reference evidence="1" key="1">
    <citation type="submission" date="2022-10" db="EMBL/GenBank/DDBJ databases">
        <title>Complete Genome of Trichothecium roseum strain YXFP-22015, a Plant Pathogen Isolated from Citrus.</title>
        <authorList>
            <person name="Wang Y."/>
            <person name="Zhu L."/>
        </authorList>
    </citation>
    <scope>NUCLEOTIDE SEQUENCE</scope>
    <source>
        <strain evidence="1">YXFP-22015</strain>
    </source>
</reference>
<gene>
    <name evidence="1" type="ORF">N3K66_007342</name>
</gene>
<name>A0ACC0UTQ6_9HYPO</name>
<comment type="caution">
    <text evidence="1">The sequence shown here is derived from an EMBL/GenBank/DDBJ whole genome shotgun (WGS) entry which is preliminary data.</text>
</comment>
<dbReference type="Proteomes" id="UP001163324">
    <property type="component" value="Chromosome 7"/>
</dbReference>
<organism evidence="1 2">
    <name type="scientific">Trichothecium roseum</name>
    <dbReference type="NCBI Taxonomy" id="47278"/>
    <lineage>
        <taxon>Eukaryota</taxon>
        <taxon>Fungi</taxon>
        <taxon>Dikarya</taxon>
        <taxon>Ascomycota</taxon>
        <taxon>Pezizomycotina</taxon>
        <taxon>Sordariomycetes</taxon>
        <taxon>Hypocreomycetidae</taxon>
        <taxon>Hypocreales</taxon>
        <taxon>Hypocreales incertae sedis</taxon>
        <taxon>Trichothecium</taxon>
    </lineage>
</organism>
<dbReference type="EMBL" id="CM047946">
    <property type="protein sequence ID" value="KAI9897486.1"/>
    <property type="molecule type" value="Genomic_DNA"/>
</dbReference>
<evidence type="ECO:0000313" key="2">
    <source>
        <dbReference type="Proteomes" id="UP001163324"/>
    </source>
</evidence>
<proteinExistence type="predicted"/>
<evidence type="ECO:0000313" key="1">
    <source>
        <dbReference type="EMBL" id="KAI9897486.1"/>
    </source>
</evidence>
<keyword evidence="2" id="KW-1185">Reference proteome</keyword>
<protein>
    <submittedName>
        <fullName evidence="1">Uncharacterized protein</fullName>
    </submittedName>
</protein>
<sequence>MNSTLDLMPRKPYLDEHPENKTLAPLPPHVRNGLIAVVVAASVSLLASLVLFSYISYKLVAWRLRWRSRLKSVAKNIPEPLPITDFVLEDGTWVSQGRTVKELHRRNIEQVQDSKREASPNQFLLLIYMLVLADMHESVPFVMSLAWVSWNGIYINTSVCWVEAYTQVNGDLSSSVFITWIAAHTYMSVVKGYQPPQRVLYVVIVATWITVYASSTIPILATKNGRDVGGYFVRVGPGCWITSAYDEVRMFTNSLWIFLSILAVPSLYLSIYVYLRRSSKRTSGSPNHPGVALIKADHNPAFLIYPIVYVTCNLPLAAARLLRMVHVDISGTFMVIAGVLVSLSGLFDVLVFGITRQSIVFGSTDKVEDKDIGLSTFKFTRTPRTQFGNEVWIEGAAGQHSPEESWEGIGGWWQSFRERATMGSVSTQGVNDSQEALRRGESNDMAIRMDIITTVQVEVSPSREHDAQSAMGAACQPKRSEDSSNPPPSLPSLKEWVT</sequence>
<accession>A0ACC0UTQ6</accession>